<comment type="caution">
    <text evidence="1">The sequence shown here is derived from an EMBL/GenBank/DDBJ whole genome shotgun (WGS) entry which is preliminary data.</text>
</comment>
<sequence>MGWDYYDLTPFPKYLEIIYVIESFDLPDWRLGFSWLKPVTDVLGGLEIELGFIKFIRSLFAELADSPVQVSEKGQLHFWRQHNPIIDENSLTRFWNTFTEAGISAVVLANREKIAQYLLENPKGFVHLNKVLDYTLKRNVVNCPTVGGGKIVFHENYLSMTYVFGCLASIPDNTTVIAMAQQTAFFESNYSPSGSISNVFVMSPNYVVRSGVTLTMIGSDGEAPNPAKLPGNGGEAGSTGASGMPGPNFIGIYEASTVDLPIFTCGGSGGRGQGGADGESGSPGFDALIFNDFYDDTKYIHVRQCVASPGQIHVKLHPNDCNGEQELDTCYADNDGVWVTIFGSNGEPGGAGGRGGSGGVGGLVFKLRLQNNSSNPTYQRGSTGETGVYGLNGQVGQQGAPGRNRRYKIDDYYWSGKYCFLVDSELLDSHNVSAEGYIENPQGGVDSVQPTPNPISPSAACSPPVTTNSFPITQFKPNIAQFVIKAESDTNIFVHNKLTGFIHKVKSNPHLQ</sequence>
<dbReference type="AlphaFoldDB" id="A0A226DEG4"/>
<dbReference type="Proteomes" id="UP000198287">
    <property type="component" value="Unassembled WGS sequence"/>
</dbReference>
<dbReference type="EMBL" id="LNIX01000023">
    <property type="protein sequence ID" value="OXA43244.1"/>
    <property type="molecule type" value="Genomic_DNA"/>
</dbReference>
<name>A0A226DEG4_FOLCA</name>
<proteinExistence type="predicted"/>
<organism evidence="1 2">
    <name type="scientific">Folsomia candida</name>
    <name type="common">Springtail</name>
    <dbReference type="NCBI Taxonomy" id="158441"/>
    <lineage>
        <taxon>Eukaryota</taxon>
        <taxon>Metazoa</taxon>
        <taxon>Ecdysozoa</taxon>
        <taxon>Arthropoda</taxon>
        <taxon>Hexapoda</taxon>
        <taxon>Collembola</taxon>
        <taxon>Entomobryomorpha</taxon>
        <taxon>Isotomoidea</taxon>
        <taxon>Isotomidae</taxon>
        <taxon>Proisotominae</taxon>
        <taxon>Folsomia</taxon>
    </lineage>
</organism>
<keyword evidence="2" id="KW-1185">Reference proteome</keyword>
<reference evidence="1 2" key="1">
    <citation type="submission" date="2015-12" db="EMBL/GenBank/DDBJ databases">
        <title>The genome of Folsomia candida.</title>
        <authorList>
            <person name="Faddeeva A."/>
            <person name="Derks M.F."/>
            <person name="Anvar Y."/>
            <person name="Smit S."/>
            <person name="Van Straalen N."/>
            <person name="Roelofs D."/>
        </authorList>
    </citation>
    <scope>NUCLEOTIDE SEQUENCE [LARGE SCALE GENOMIC DNA]</scope>
    <source>
        <strain evidence="1 2">VU population</strain>
        <tissue evidence="1">Whole body</tissue>
    </source>
</reference>
<gene>
    <name evidence="1" type="ORF">Fcan01_21956</name>
</gene>
<evidence type="ECO:0000313" key="2">
    <source>
        <dbReference type="Proteomes" id="UP000198287"/>
    </source>
</evidence>
<evidence type="ECO:0000313" key="1">
    <source>
        <dbReference type="EMBL" id="OXA43244.1"/>
    </source>
</evidence>
<accession>A0A226DEG4</accession>
<protein>
    <submittedName>
        <fullName evidence="1">Uncharacterized protein</fullName>
    </submittedName>
</protein>